<gene>
    <name evidence="1" type="ORF">KEM09_19505</name>
</gene>
<evidence type="ECO:0000313" key="2">
    <source>
        <dbReference type="Proteomes" id="UP000721861"/>
    </source>
</evidence>
<evidence type="ECO:0008006" key="3">
    <source>
        <dbReference type="Google" id="ProtNLM"/>
    </source>
</evidence>
<evidence type="ECO:0000313" key="1">
    <source>
        <dbReference type="EMBL" id="MBS2213604.1"/>
    </source>
</evidence>
<sequence length="211" mass="25214">MEQATNIEKLQAFAKRTGREIFFTEDQYPLPPYRQIPRYKRTVYIPYNEEKQLFFVLFSDPYYQIGEHTVFCGIYFKTNIPASVRLNFRPKSIFDKLNPFLSKKTLKIDERLFDSKVVISGNDTSTIKRYFKHSVLQRLMIEKLNSNMFMKFSINETPVDFVPELKDNSHFALINPQEWVLDAQTIEQWFSTMKQIHAIFQKKEVEHITYL</sequence>
<dbReference type="RefSeq" id="WP_212231021.1">
    <property type="nucleotide sequence ID" value="NZ_JAGUCN010000030.1"/>
</dbReference>
<proteinExistence type="predicted"/>
<comment type="caution">
    <text evidence="1">The sequence shown here is derived from an EMBL/GenBank/DDBJ whole genome shotgun (WGS) entry which is preliminary data.</text>
</comment>
<dbReference type="Proteomes" id="UP000721861">
    <property type="component" value="Unassembled WGS sequence"/>
</dbReference>
<name>A0ABS5KFB4_9BACT</name>
<keyword evidence="2" id="KW-1185">Reference proteome</keyword>
<organism evidence="1 2">
    <name type="scientific">Carboxylicivirga mesophila</name>
    <dbReference type="NCBI Taxonomy" id="1166478"/>
    <lineage>
        <taxon>Bacteria</taxon>
        <taxon>Pseudomonadati</taxon>
        <taxon>Bacteroidota</taxon>
        <taxon>Bacteroidia</taxon>
        <taxon>Marinilabiliales</taxon>
        <taxon>Marinilabiliaceae</taxon>
        <taxon>Carboxylicivirga</taxon>
    </lineage>
</organism>
<dbReference type="EMBL" id="JAGUCN010000030">
    <property type="protein sequence ID" value="MBS2213604.1"/>
    <property type="molecule type" value="Genomic_DNA"/>
</dbReference>
<accession>A0ABS5KFB4</accession>
<reference evidence="1 2" key="1">
    <citation type="journal article" date="2014" name="Int. J. Syst. Evol. Microbiol.">
        <title>Carboxylicivirga gen. nov. in the family Marinilabiliaceae with two novel species, Carboxylicivirga mesophila sp. nov. and Carboxylicivirga taeanensis sp. nov., and reclassification of Cytophaga fermentans as Saccharicrinis fermentans gen. nov., comb. nov.</title>
        <authorList>
            <person name="Yang S.H."/>
            <person name="Seo H.S."/>
            <person name="Woo J.H."/>
            <person name="Oh H.M."/>
            <person name="Jang H."/>
            <person name="Lee J.H."/>
            <person name="Kim S.J."/>
            <person name="Kwon K.K."/>
        </authorList>
    </citation>
    <scope>NUCLEOTIDE SEQUENCE [LARGE SCALE GENOMIC DNA]</scope>
    <source>
        <strain evidence="1 2">JCM 18290</strain>
    </source>
</reference>
<protein>
    <recommendedName>
        <fullName evidence="3">Immunity protein 43 domain-containing protein</fullName>
    </recommendedName>
</protein>